<name>A0A426YIS2_ENSVE</name>
<proteinExistence type="predicted"/>
<dbReference type="PANTHER" id="PTHR33156:SF59">
    <property type="entry name" value="PROTEIN NUCLEAR FUSION DEFECTIVE 6, CHLOROPLASTIC_MITOCHONDRIAL-LIKE"/>
    <property type="match status" value="1"/>
</dbReference>
<comment type="caution">
    <text evidence="1">The sequence shown here is derived from an EMBL/GenBank/DDBJ whole genome shotgun (WGS) entry which is preliminary data.</text>
</comment>
<accession>A0A426YIS2</accession>
<gene>
    <name evidence="1" type="ORF">B296_00050973</name>
</gene>
<organism evidence="1 2">
    <name type="scientific">Ensete ventricosum</name>
    <name type="common">Abyssinian banana</name>
    <name type="synonym">Musa ensete</name>
    <dbReference type="NCBI Taxonomy" id="4639"/>
    <lineage>
        <taxon>Eukaryota</taxon>
        <taxon>Viridiplantae</taxon>
        <taxon>Streptophyta</taxon>
        <taxon>Embryophyta</taxon>
        <taxon>Tracheophyta</taxon>
        <taxon>Spermatophyta</taxon>
        <taxon>Magnoliopsida</taxon>
        <taxon>Liliopsida</taxon>
        <taxon>Zingiberales</taxon>
        <taxon>Musaceae</taxon>
        <taxon>Ensete</taxon>
    </lineage>
</organism>
<dbReference type="GO" id="GO:0005739">
    <property type="term" value="C:mitochondrion"/>
    <property type="evidence" value="ECO:0007669"/>
    <property type="project" value="TreeGrafter"/>
</dbReference>
<evidence type="ECO:0000313" key="1">
    <source>
        <dbReference type="EMBL" id="RRT51659.1"/>
    </source>
</evidence>
<protein>
    <recommendedName>
        <fullName evidence="3">Protein NUCLEAR FUSION DEFECTIVE 6, chloroplastic/mitochondrial-like</fullName>
    </recommendedName>
</protein>
<dbReference type="Proteomes" id="UP000287651">
    <property type="component" value="Unassembled WGS sequence"/>
</dbReference>
<sequence>MIVAAARRSLMRSSSLRNPAAARIGASRASLRSPPKLRPAATPSRILRSPVETIFCVESLLPMHSTTASALMTSMLAVSRRGYGWLSEGELLINPSLTALLHGLRITIFSNLFNLDLLSLIFV</sequence>
<dbReference type="EMBL" id="AMZH03012108">
    <property type="protein sequence ID" value="RRT51659.1"/>
    <property type="molecule type" value="Genomic_DNA"/>
</dbReference>
<dbReference type="InterPro" id="IPR043459">
    <property type="entry name" value="NFD6/NOXY2-like"/>
</dbReference>
<dbReference type="PANTHER" id="PTHR33156">
    <property type="entry name" value="OS02G0230000 PROTEIN"/>
    <property type="match status" value="1"/>
</dbReference>
<dbReference type="AlphaFoldDB" id="A0A426YIS2"/>
<evidence type="ECO:0000313" key="2">
    <source>
        <dbReference type="Proteomes" id="UP000287651"/>
    </source>
</evidence>
<reference evidence="1 2" key="1">
    <citation type="journal article" date="2014" name="Agronomy (Basel)">
        <title>A Draft Genome Sequence for Ensete ventricosum, the Drought-Tolerant Tree Against Hunger.</title>
        <authorList>
            <person name="Harrison J."/>
            <person name="Moore K.A."/>
            <person name="Paszkiewicz K."/>
            <person name="Jones T."/>
            <person name="Grant M."/>
            <person name="Ambacheew D."/>
            <person name="Muzemil S."/>
            <person name="Studholme D.J."/>
        </authorList>
    </citation>
    <scope>NUCLEOTIDE SEQUENCE [LARGE SCALE GENOMIC DNA]</scope>
</reference>
<evidence type="ECO:0008006" key="3">
    <source>
        <dbReference type="Google" id="ProtNLM"/>
    </source>
</evidence>